<comment type="caution">
    <text evidence="1">The sequence shown here is derived from an EMBL/GenBank/DDBJ whole genome shotgun (WGS) entry which is preliminary data.</text>
</comment>
<evidence type="ECO:0000313" key="2">
    <source>
        <dbReference type="Proteomes" id="UP000293952"/>
    </source>
</evidence>
<protein>
    <submittedName>
        <fullName evidence="1">Uncharacterized protein</fullName>
    </submittedName>
</protein>
<dbReference type="RefSeq" id="WP_130092832.1">
    <property type="nucleotide sequence ID" value="NZ_SETE01000002.1"/>
</dbReference>
<accession>A0A4Q4KQG3</accession>
<dbReference type="Proteomes" id="UP000293952">
    <property type="component" value="Unassembled WGS sequence"/>
</dbReference>
<organism evidence="1 2">
    <name type="scientific">Brumimicrobium glaciale</name>
    <dbReference type="NCBI Taxonomy" id="200475"/>
    <lineage>
        <taxon>Bacteria</taxon>
        <taxon>Pseudomonadati</taxon>
        <taxon>Bacteroidota</taxon>
        <taxon>Flavobacteriia</taxon>
        <taxon>Flavobacteriales</taxon>
        <taxon>Crocinitomicaceae</taxon>
        <taxon>Brumimicrobium</taxon>
    </lineage>
</organism>
<keyword evidence="2" id="KW-1185">Reference proteome</keyword>
<dbReference type="EMBL" id="SETE01000002">
    <property type="protein sequence ID" value="RYM34824.1"/>
    <property type="molecule type" value="Genomic_DNA"/>
</dbReference>
<name>A0A4Q4KQG3_9FLAO</name>
<reference evidence="1 2" key="1">
    <citation type="submission" date="2019-02" db="EMBL/GenBank/DDBJ databases">
        <title>Genome sequence of the sea-ice species Brumimicrobium glaciale.</title>
        <authorList>
            <person name="Bowman J.P."/>
        </authorList>
    </citation>
    <scope>NUCLEOTIDE SEQUENCE [LARGE SCALE GENOMIC DNA]</scope>
    <source>
        <strain evidence="1 2">IC156</strain>
    </source>
</reference>
<gene>
    <name evidence="1" type="ORF">ERX46_05465</name>
</gene>
<dbReference type="AlphaFoldDB" id="A0A4Q4KQG3"/>
<proteinExistence type="predicted"/>
<sequence>MIEDGFVNFDKLKHHSKVLTEESILIELLKKPLFKTLNETYLKGESLNLKLNSIHTYESIYKELVSGGVLRMNQAPSKVMKGEKKIYQIPTSFNIAFPTYEILNRNEFDKVRREVFKQFISLILFQKKCNILKSFLDVIAGGGTFAAAEINKIKTYLDKRSDFFMVKFSDNKDTARGVESKLKINNNYTFKKENILLYKTFYSDKAIHRYKNFNHEDFNFPVTKIFNDFVNFGFICNSVKKIEFLNLFIGKEIPPSDKVYWMGTPWDLKIFTRTMAQSNSIQKLDTQQQWFVASHCFKVKFKGMNEPGNIPKYESLSKSKISKKDNTTKLEELCGKLISLFETSK</sequence>
<evidence type="ECO:0000313" key="1">
    <source>
        <dbReference type="EMBL" id="RYM34824.1"/>
    </source>
</evidence>